<accession>A0ABW2GVC9</accession>
<dbReference type="Proteomes" id="UP001596392">
    <property type="component" value="Unassembled WGS sequence"/>
</dbReference>
<protein>
    <recommendedName>
        <fullName evidence="3">SUKH superfamily protein</fullName>
    </recommendedName>
</protein>
<dbReference type="EMBL" id="JBHTAC010000011">
    <property type="protein sequence ID" value="MFC7243408.1"/>
    <property type="molecule type" value="Genomic_DNA"/>
</dbReference>
<name>A0ABW2GVC9_9ACTN</name>
<keyword evidence="2" id="KW-1185">Reference proteome</keyword>
<proteinExistence type="predicted"/>
<organism evidence="1 2">
    <name type="scientific">Catellatospora aurea</name>
    <dbReference type="NCBI Taxonomy" id="1337874"/>
    <lineage>
        <taxon>Bacteria</taxon>
        <taxon>Bacillati</taxon>
        <taxon>Actinomycetota</taxon>
        <taxon>Actinomycetes</taxon>
        <taxon>Micromonosporales</taxon>
        <taxon>Micromonosporaceae</taxon>
        <taxon>Catellatospora</taxon>
    </lineage>
</organism>
<evidence type="ECO:0008006" key="3">
    <source>
        <dbReference type="Google" id="ProtNLM"/>
    </source>
</evidence>
<comment type="caution">
    <text evidence="1">The sequence shown here is derived from an EMBL/GenBank/DDBJ whole genome shotgun (WGS) entry which is preliminary data.</text>
</comment>
<gene>
    <name evidence="1" type="ORF">ACFQO7_13060</name>
</gene>
<reference evidence="2" key="1">
    <citation type="journal article" date="2019" name="Int. J. Syst. Evol. Microbiol.">
        <title>The Global Catalogue of Microorganisms (GCM) 10K type strain sequencing project: providing services to taxonomists for standard genome sequencing and annotation.</title>
        <authorList>
            <consortium name="The Broad Institute Genomics Platform"/>
            <consortium name="The Broad Institute Genome Sequencing Center for Infectious Disease"/>
            <person name="Wu L."/>
            <person name="Ma J."/>
        </authorList>
    </citation>
    <scope>NUCLEOTIDE SEQUENCE [LARGE SCALE GENOMIC DNA]</scope>
    <source>
        <strain evidence="2">CGMCC 1.9106</strain>
    </source>
</reference>
<evidence type="ECO:0000313" key="1">
    <source>
        <dbReference type="EMBL" id="MFC7243408.1"/>
    </source>
</evidence>
<evidence type="ECO:0000313" key="2">
    <source>
        <dbReference type="Proteomes" id="UP001596392"/>
    </source>
</evidence>
<sequence length="209" mass="23137">MPYVTAHRTRAAQLAGLTGWTGHWPHLPNWRALEIAFSHAFPADFKSYVELFPPGAFGMVQVFHPFDPEFFLLGDTRAYVEQLMARNDATNDEPDLPRFGNQPGELFAWGTVNGEYELCWEITAADPDTWTCVVADIPMRSVERYDGGMLELLLDVLGGDAGRIPSLGYLLDLLPMPFSQYGTSSSVLPLQPGEVVRPGPFGVALHEPT</sequence>